<dbReference type="GO" id="GO:0009791">
    <property type="term" value="P:post-embryonic development"/>
    <property type="evidence" value="ECO:0007669"/>
    <property type="project" value="UniProtKB-ARBA"/>
</dbReference>
<evidence type="ECO:0000256" key="7">
    <source>
        <dbReference type="RuleBase" id="RU000540"/>
    </source>
</evidence>
<feature type="transmembrane region" description="Helical" evidence="8">
    <location>
        <begin position="54"/>
        <end position="76"/>
    </location>
</feature>
<dbReference type="GO" id="GO:0012511">
    <property type="term" value="C:monolayer-surrounded lipid storage body"/>
    <property type="evidence" value="ECO:0007669"/>
    <property type="project" value="InterPro"/>
</dbReference>
<dbReference type="GO" id="GO:0016020">
    <property type="term" value="C:membrane"/>
    <property type="evidence" value="ECO:0007669"/>
    <property type="project" value="UniProtKB-SubCell"/>
</dbReference>
<evidence type="ECO:0000256" key="1">
    <source>
        <dbReference type="ARBA" id="ARBA00002582"/>
    </source>
</evidence>
<evidence type="ECO:0000256" key="8">
    <source>
        <dbReference type="SAM" id="Phobius"/>
    </source>
</evidence>
<protein>
    <recommendedName>
        <fullName evidence="7">Oleosin</fullName>
    </recommendedName>
</protein>
<feature type="transmembrane region" description="Helical" evidence="8">
    <location>
        <begin position="88"/>
        <end position="110"/>
    </location>
</feature>
<comment type="similarity">
    <text evidence="2 7">Belongs to the oleosin family.</text>
</comment>
<dbReference type="PANTHER" id="PTHR33203:SF25">
    <property type="entry name" value="OLEOSIN 18.5 KDA"/>
    <property type="match status" value="1"/>
</dbReference>
<proteinExistence type="inferred from homology"/>
<dbReference type="EMBL" id="SZYD01000001">
    <property type="protein sequence ID" value="KAD7480352.1"/>
    <property type="molecule type" value="Genomic_DNA"/>
</dbReference>
<dbReference type="PROSITE" id="PS00811">
    <property type="entry name" value="OLEOSINS"/>
    <property type="match status" value="1"/>
</dbReference>
<evidence type="ECO:0000313" key="10">
    <source>
        <dbReference type="Proteomes" id="UP000326396"/>
    </source>
</evidence>
<evidence type="ECO:0000256" key="6">
    <source>
        <dbReference type="ARBA" id="ARBA00023136"/>
    </source>
</evidence>
<evidence type="ECO:0000256" key="4">
    <source>
        <dbReference type="ARBA" id="ARBA00022692"/>
    </source>
</evidence>
<keyword evidence="10" id="KW-1185">Reference proteome</keyword>
<reference evidence="9 10" key="1">
    <citation type="submission" date="2019-05" db="EMBL/GenBank/DDBJ databases">
        <title>Mikania micrantha, genome provides insights into the molecular mechanism of rapid growth.</title>
        <authorList>
            <person name="Liu B."/>
        </authorList>
    </citation>
    <scope>NUCLEOTIDE SEQUENCE [LARGE SCALE GENOMIC DNA]</scope>
    <source>
        <strain evidence="9">NLD-2019</strain>
        <tissue evidence="9">Leaf</tissue>
    </source>
</reference>
<dbReference type="InterPro" id="IPR000136">
    <property type="entry name" value="Oleosin"/>
</dbReference>
<dbReference type="Proteomes" id="UP000326396">
    <property type="component" value="Linkage Group LG1"/>
</dbReference>
<evidence type="ECO:0000313" key="9">
    <source>
        <dbReference type="EMBL" id="KAD7480352.1"/>
    </source>
</evidence>
<organism evidence="9 10">
    <name type="scientific">Mikania micrantha</name>
    <name type="common">bitter vine</name>
    <dbReference type="NCBI Taxonomy" id="192012"/>
    <lineage>
        <taxon>Eukaryota</taxon>
        <taxon>Viridiplantae</taxon>
        <taxon>Streptophyta</taxon>
        <taxon>Embryophyta</taxon>
        <taxon>Tracheophyta</taxon>
        <taxon>Spermatophyta</taxon>
        <taxon>Magnoliopsida</taxon>
        <taxon>eudicotyledons</taxon>
        <taxon>Gunneridae</taxon>
        <taxon>Pentapetalae</taxon>
        <taxon>asterids</taxon>
        <taxon>campanulids</taxon>
        <taxon>Asterales</taxon>
        <taxon>Asteraceae</taxon>
        <taxon>Asteroideae</taxon>
        <taxon>Heliantheae alliance</taxon>
        <taxon>Eupatorieae</taxon>
        <taxon>Mikania</taxon>
    </lineage>
</organism>
<keyword evidence="6 8" id="KW-0472">Membrane</keyword>
<sequence length="126" mass="13172">MSDVYHQQQQLSEPRAHQVVKAATAATAGGSLLILSALTLTATVIALTVATPILVIFSPVLVPAAITVFLLATGFLTSGGFGMAAATVYGLVVLNLLHGHTGALYMALGISYRPVLMEKKQNHLNM</sequence>
<evidence type="ECO:0000256" key="3">
    <source>
        <dbReference type="ARBA" id="ARBA00022677"/>
    </source>
</evidence>
<dbReference type="GO" id="GO:0048608">
    <property type="term" value="P:reproductive structure development"/>
    <property type="evidence" value="ECO:0007669"/>
    <property type="project" value="UniProtKB-ARBA"/>
</dbReference>
<comment type="function">
    <text evidence="1">May have a structural role to stabilize the lipid body during desiccation of the seed by preventing coalescence of the oil. Probably interacts with both lipid and phospholipid moieties of lipid bodies. May also provide recognition signals for specific lipase anchorage in lipolysis during seedling growth.</text>
</comment>
<accession>A0A5N6Q6V5</accession>
<keyword evidence="5 8" id="KW-1133">Transmembrane helix</keyword>
<keyword evidence="4 8" id="KW-0812">Transmembrane</keyword>
<keyword evidence="3 7" id="KW-0551">Lipid droplet</keyword>
<feature type="transmembrane region" description="Helical" evidence="8">
    <location>
        <begin position="22"/>
        <end position="47"/>
    </location>
</feature>
<dbReference type="GO" id="GO:0019915">
    <property type="term" value="P:lipid storage"/>
    <property type="evidence" value="ECO:0007669"/>
    <property type="project" value="TreeGrafter"/>
</dbReference>
<comment type="subcellular location">
    <subcellularLocation>
        <location evidence="7">Lipid droplet</location>
    </subcellularLocation>
    <subcellularLocation>
        <location evidence="7">Membrane</location>
        <topology evidence="7">Multi-pass membrane protein</topology>
    </subcellularLocation>
</comment>
<evidence type="ECO:0000256" key="2">
    <source>
        <dbReference type="ARBA" id="ARBA00010858"/>
    </source>
</evidence>
<dbReference type="GO" id="GO:0005576">
    <property type="term" value="C:extracellular region"/>
    <property type="evidence" value="ECO:0007669"/>
    <property type="project" value="TreeGrafter"/>
</dbReference>
<dbReference type="PANTHER" id="PTHR33203">
    <property type="entry name" value="OLEOSIN"/>
    <property type="match status" value="1"/>
</dbReference>
<name>A0A5N6Q6V5_9ASTR</name>
<dbReference type="Pfam" id="PF01277">
    <property type="entry name" value="Oleosin"/>
    <property type="match status" value="1"/>
</dbReference>
<gene>
    <name evidence="9" type="ORF">E3N88_03488</name>
</gene>
<dbReference type="AlphaFoldDB" id="A0A5N6Q6V5"/>
<dbReference type="OrthoDB" id="690239at2759"/>
<evidence type="ECO:0000256" key="5">
    <source>
        <dbReference type="ARBA" id="ARBA00022989"/>
    </source>
</evidence>
<comment type="caution">
    <text evidence="9">The sequence shown here is derived from an EMBL/GenBank/DDBJ whole genome shotgun (WGS) entry which is preliminary data.</text>
</comment>